<sequence length="621" mass="66147" precursor="true">MRRLLPLAFVLLAATAVAQPLPADAEAVARMKKDLFFLAGPDCEGRGVGTAGLDRAADHVAAQFKAAGLMVSFQPFTMLAFPEVEGPSSLTFTGPDKRVPVEYKGEFAPTGYSSGGKLAAGVVFVGHGITAPNLKYDDYAGVDVKGKWVIVIRRTPRPAEKGEKRFDTSTPAGEDSPYAALRMKLDNAVEHKAAGVIFVSDPETAGSADQLVPFEDHKYTDVSTRLPVLHLKRVAASRLLQAALGKTLVQLEAENDKDLKPVSAELPGWSGDGDIGVSRKEVQVKNVVGVLEGSGPLADETVVIGAHYDHLGYGSGPLSMGGNPAQGKLHLGADDNASGTTGLIELARRFGAEKNRRGRRLVFVAFTGEERGLFGSKYYCEHPVVPLAKTAAMVNLDMIGRLRPGAGDWLGLTTKPRMVVYGTGTGDSFERTVSAAESRYGLKIVKIPGGIGRSDHESFYRKKVPVLFLFTGLHDEYHRPADIPETIDVPAMATVVALCEDLVLDLSSSLARPRYQEAAGGFEDPLNPHAGTGVKMAAVRLGVRPDYGYMGGDGMRIEGTTGGGLAQKTGLREGDVIVEIAGVPVRSVQGYMSAMATRRAGQAFELVILRGGKRVPLRVMP</sequence>
<dbReference type="KEGG" id="uli:ETAA1_19760"/>
<proteinExistence type="predicted"/>
<dbReference type="Gene3D" id="3.40.630.10">
    <property type="entry name" value="Zn peptidases"/>
    <property type="match status" value="1"/>
</dbReference>
<dbReference type="RefSeq" id="WP_145236909.1">
    <property type="nucleotide sequence ID" value="NZ_CP036273.1"/>
</dbReference>
<dbReference type="SUPFAM" id="SSF50156">
    <property type="entry name" value="PDZ domain-like"/>
    <property type="match status" value="1"/>
</dbReference>
<feature type="domain" description="PDZ" evidence="2">
    <location>
        <begin position="533"/>
        <end position="612"/>
    </location>
</feature>
<feature type="chain" id="PRO_5022204689" evidence="1">
    <location>
        <begin position="19"/>
        <end position="621"/>
    </location>
</feature>
<protein>
    <submittedName>
        <fullName evidence="3">Leupeptin-inactivating enzyme 1</fullName>
        <ecNumber evidence="3">3.4.24.-</ecNumber>
    </submittedName>
</protein>
<name>A0A517XRA3_9BACT</name>
<keyword evidence="3" id="KW-0378">Hydrolase</keyword>
<dbReference type="InterPro" id="IPR007484">
    <property type="entry name" value="Peptidase_M28"/>
</dbReference>
<keyword evidence="4" id="KW-1185">Reference proteome</keyword>
<evidence type="ECO:0000259" key="2">
    <source>
        <dbReference type="PROSITE" id="PS50106"/>
    </source>
</evidence>
<dbReference type="InterPro" id="IPR046450">
    <property type="entry name" value="PA_dom_sf"/>
</dbReference>
<dbReference type="Gene3D" id="3.50.30.30">
    <property type="match status" value="1"/>
</dbReference>
<dbReference type="Gene3D" id="2.30.42.10">
    <property type="match status" value="1"/>
</dbReference>
<dbReference type="PANTHER" id="PTHR12147:SF26">
    <property type="entry name" value="PEPTIDASE M28 DOMAIN-CONTAINING PROTEIN"/>
    <property type="match status" value="1"/>
</dbReference>
<dbReference type="PROSITE" id="PS50106">
    <property type="entry name" value="PDZ"/>
    <property type="match status" value="1"/>
</dbReference>
<dbReference type="InterPro" id="IPR003137">
    <property type="entry name" value="PA_domain"/>
</dbReference>
<dbReference type="GO" id="GO:0006508">
    <property type="term" value="P:proteolysis"/>
    <property type="evidence" value="ECO:0007669"/>
    <property type="project" value="InterPro"/>
</dbReference>
<keyword evidence="1" id="KW-0732">Signal</keyword>
<dbReference type="PANTHER" id="PTHR12147">
    <property type="entry name" value="METALLOPEPTIDASE M28 FAMILY MEMBER"/>
    <property type="match status" value="1"/>
</dbReference>
<dbReference type="SUPFAM" id="SSF52025">
    <property type="entry name" value="PA domain"/>
    <property type="match status" value="1"/>
</dbReference>
<reference evidence="3 4" key="1">
    <citation type="submission" date="2019-02" db="EMBL/GenBank/DDBJ databases">
        <title>Deep-cultivation of Planctomycetes and their phenomic and genomic characterization uncovers novel biology.</title>
        <authorList>
            <person name="Wiegand S."/>
            <person name="Jogler M."/>
            <person name="Boedeker C."/>
            <person name="Pinto D."/>
            <person name="Vollmers J."/>
            <person name="Rivas-Marin E."/>
            <person name="Kohn T."/>
            <person name="Peeters S.H."/>
            <person name="Heuer A."/>
            <person name="Rast P."/>
            <person name="Oberbeckmann S."/>
            <person name="Bunk B."/>
            <person name="Jeske O."/>
            <person name="Meyerdierks A."/>
            <person name="Storesund J.E."/>
            <person name="Kallscheuer N."/>
            <person name="Luecker S."/>
            <person name="Lage O.M."/>
            <person name="Pohl T."/>
            <person name="Merkel B.J."/>
            <person name="Hornburger P."/>
            <person name="Mueller R.-W."/>
            <person name="Bruemmer F."/>
            <person name="Labrenz M."/>
            <person name="Spormann A.M."/>
            <person name="Op den Camp H."/>
            <person name="Overmann J."/>
            <person name="Amann R."/>
            <person name="Jetten M.S.M."/>
            <person name="Mascher T."/>
            <person name="Medema M.H."/>
            <person name="Devos D.P."/>
            <person name="Kaster A.-K."/>
            <person name="Ovreas L."/>
            <person name="Rohde M."/>
            <person name="Galperin M.Y."/>
            <person name="Jogler C."/>
        </authorList>
    </citation>
    <scope>NUCLEOTIDE SEQUENCE [LARGE SCALE GENOMIC DNA]</scope>
    <source>
        <strain evidence="3 4">ETA_A1</strain>
    </source>
</reference>
<dbReference type="AlphaFoldDB" id="A0A517XRA3"/>
<evidence type="ECO:0000313" key="3">
    <source>
        <dbReference type="EMBL" id="QDU20033.1"/>
    </source>
</evidence>
<organism evidence="3 4">
    <name type="scientific">Urbifossiella limnaea</name>
    <dbReference type="NCBI Taxonomy" id="2528023"/>
    <lineage>
        <taxon>Bacteria</taxon>
        <taxon>Pseudomonadati</taxon>
        <taxon>Planctomycetota</taxon>
        <taxon>Planctomycetia</taxon>
        <taxon>Gemmatales</taxon>
        <taxon>Gemmataceae</taxon>
        <taxon>Urbifossiella</taxon>
    </lineage>
</organism>
<dbReference type="EC" id="3.4.24.-" evidence="3"/>
<dbReference type="Pfam" id="PF04389">
    <property type="entry name" value="Peptidase_M28"/>
    <property type="match status" value="1"/>
</dbReference>
<accession>A0A517XRA3</accession>
<evidence type="ECO:0000313" key="4">
    <source>
        <dbReference type="Proteomes" id="UP000319576"/>
    </source>
</evidence>
<dbReference type="Proteomes" id="UP000319576">
    <property type="component" value="Chromosome"/>
</dbReference>
<feature type="signal peptide" evidence="1">
    <location>
        <begin position="1"/>
        <end position="18"/>
    </location>
</feature>
<dbReference type="GO" id="GO:0008235">
    <property type="term" value="F:metalloexopeptidase activity"/>
    <property type="evidence" value="ECO:0007669"/>
    <property type="project" value="InterPro"/>
</dbReference>
<dbReference type="InterPro" id="IPR036034">
    <property type="entry name" value="PDZ_sf"/>
</dbReference>
<dbReference type="SMART" id="SM00228">
    <property type="entry name" value="PDZ"/>
    <property type="match status" value="1"/>
</dbReference>
<dbReference type="Pfam" id="PF00595">
    <property type="entry name" value="PDZ"/>
    <property type="match status" value="1"/>
</dbReference>
<dbReference type="SUPFAM" id="SSF53187">
    <property type="entry name" value="Zn-dependent exopeptidases"/>
    <property type="match status" value="1"/>
</dbReference>
<dbReference type="InterPro" id="IPR001478">
    <property type="entry name" value="PDZ"/>
</dbReference>
<dbReference type="EMBL" id="CP036273">
    <property type="protein sequence ID" value="QDU20033.1"/>
    <property type="molecule type" value="Genomic_DNA"/>
</dbReference>
<gene>
    <name evidence="3" type="primary">lieA_2</name>
    <name evidence="3" type="ORF">ETAA1_19760</name>
</gene>
<evidence type="ECO:0000256" key="1">
    <source>
        <dbReference type="SAM" id="SignalP"/>
    </source>
</evidence>
<dbReference type="OrthoDB" id="9762302at2"/>
<dbReference type="InterPro" id="IPR045175">
    <property type="entry name" value="M28_fam"/>
</dbReference>
<dbReference type="Pfam" id="PF02225">
    <property type="entry name" value="PA"/>
    <property type="match status" value="1"/>
</dbReference>